<name>A0A069AZE4_CLODI</name>
<sequence>MMSKKPIFALKLSTFVIALAEVVILKVFRFHNTTNTHRTAVRKTVAWWVFSYAKK</sequence>
<reference evidence="1" key="1">
    <citation type="submission" date="2014-07" db="EMBL/GenBank/DDBJ databases">
        <authorList>
            <person name="Monot Marc"/>
        </authorList>
    </citation>
    <scope>NUCLEOTIDE SEQUENCE</scope>
    <source>
        <strain evidence="1">7032989</strain>
    </source>
</reference>
<evidence type="ECO:0000313" key="1">
    <source>
        <dbReference type="EMBL" id="CDT80380.1"/>
    </source>
</evidence>
<dbReference type="AlphaFoldDB" id="A0A069AZE4"/>
<proteinExistence type="predicted"/>
<gene>
    <name evidence="1" type="ORF">BN1095_800010</name>
</gene>
<accession>A0A069AZE4</accession>
<protein>
    <submittedName>
        <fullName evidence="1">Uncharacterized protein</fullName>
    </submittedName>
</protein>
<dbReference type="EMBL" id="LK933516">
    <property type="protein sequence ID" value="CDT80380.1"/>
    <property type="molecule type" value="Genomic_DNA"/>
</dbReference>
<organism evidence="1">
    <name type="scientific">Clostridioides difficile</name>
    <name type="common">Peptoclostridium difficile</name>
    <dbReference type="NCBI Taxonomy" id="1496"/>
    <lineage>
        <taxon>Bacteria</taxon>
        <taxon>Bacillati</taxon>
        <taxon>Bacillota</taxon>
        <taxon>Clostridia</taxon>
        <taxon>Peptostreptococcales</taxon>
        <taxon>Peptostreptococcaceae</taxon>
        <taxon>Clostridioides</taxon>
    </lineage>
</organism>